<comment type="function">
    <text evidence="1">Required for O(2)-independent ubiquinone (coenzyme Q) biosynthesis. Likely functions as an accessory factor.</text>
</comment>
<evidence type="ECO:0000313" key="4">
    <source>
        <dbReference type="Proteomes" id="UP000274556"/>
    </source>
</evidence>
<dbReference type="InterPro" id="IPR036527">
    <property type="entry name" value="SCP2_sterol-bd_dom_sf"/>
</dbReference>
<sequence length="169" mass="18868">MTGYLMTILLVREPAMPAAQRLLFPLTLPLRLIPSVLHSQTLATVLNQVMKESLAEGELDFLDGRRVGIEIDDIGVRYCLGVSGGHIRGYGKDQPPDASVAGGLREFMLLAARREDADTLFFQRRLRMSGDTELGLYLKNFLDAFEPPERWAPLTRALDRVAGLRFPGR</sequence>
<keyword evidence="4" id="KW-1185">Reference proteome</keyword>
<dbReference type="Proteomes" id="UP000274556">
    <property type="component" value="Unassembled WGS sequence"/>
</dbReference>
<feature type="domain" description="SCP2" evidence="2">
    <location>
        <begin position="47"/>
        <end position="143"/>
    </location>
</feature>
<reference evidence="3 4" key="1">
    <citation type="submission" date="2018-10" db="EMBL/GenBank/DDBJ databases">
        <title>Genomic Encyclopedia of Archaeal and Bacterial Type Strains, Phase II (KMG-II): from individual species to whole genera.</title>
        <authorList>
            <person name="Goeker M."/>
        </authorList>
    </citation>
    <scope>NUCLEOTIDE SEQUENCE [LARGE SCALE GENOMIC DNA]</scope>
    <source>
        <strain evidence="3 4">DSM 235</strain>
    </source>
</reference>
<keyword evidence="1" id="KW-0831">Ubiquinone biosynthesis</keyword>
<accession>A0A495VG22</accession>
<evidence type="ECO:0000259" key="2">
    <source>
        <dbReference type="Pfam" id="PF02036"/>
    </source>
</evidence>
<dbReference type="InterPro" id="IPR003033">
    <property type="entry name" value="SCP2_sterol-bd_dom"/>
</dbReference>
<protein>
    <recommendedName>
        <fullName evidence="1">Ubiquinone biosynthesis accessory factor UbiT</fullName>
    </recommendedName>
</protein>
<evidence type="ECO:0000313" key="3">
    <source>
        <dbReference type="EMBL" id="RKT47395.1"/>
    </source>
</evidence>
<comment type="pathway">
    <text evidence="1">Cofactor biosynthesis; ubiquinone biosynthesis.</text>
</comment>
<dbReference type="Pfam" id="PF02036">
    <property type="entry name" value="SCP2"/>
    <property type="match status" value="1"/>
</dbReference>
<evidence type="ECO:0000256" key="1">
    <source>
        <dbReference type="HAMAP-Rule" id="MF_02231"/>
    </source>
</evidence>
<dbReference type="EMBL" id="RBXL01000001">
    <property type="protein sequence ID" value="RKT47395.1"/>
    <property type="molecule type" value="Genomic_DNA"/>
</dbReference>
<dbReference type="SUPFAM" id="SSF55718">
    <property type="entry name" value="SCP-like"/>
    <property type="match status" value="1"/>
</dbReference>
<dbReference type="HAMAP" id="MF_02231">
    <property type="entry name" value="UbiT"/>
    <property type="match status" value="1"/>
</dbReference>
<dbReference type="AlphaFoldDB" id="A0A495VG22"/>
<gene>
    <name evidence="1" type="primary">ubiT</name>
    <name evidence="3" type="ORF">BDD21_4963</name>
</gene>
<organism evidence="3 4">
    <name type="scientific">Thiocapsa rosea</name>
    <dbReference type="NCBI Taxonomy" id="69360"/>
    <lineage>
        <taxon>Bacteria</taxon>
        <taxon>Pseudomonadati</taxon>
        <taxon>Pseudomonadota</taxon>
        <taxon>Gammaproteobacteria</taxon>
        <taxon>Chromatiales</taxon>
        <taxon>Chromatiaceae</taxon>
        <taxon>Thiocapsa</taxon>
    </lineage>
</organism>
<proteinExistence type="inferred from homology"/>
<comment type="caution">
    <text evidence="3">The sequence shown here is derived from an EMBL/GenBank/DDBJ whole genome shotgun (WGS) entry which is preliminary data.</text>
</comment>
<comment type="similarity">
    <text evidence="1">Belongs to the UbiT family.</text>
</comment>
<dbReference type="UniPathway" id="UPA00232"/>
<name>A0A495VG22_9GAMM</name>
<dbReference type="GO" id="GO:0006744">
    <property type="term" value="P:ubiquinone biosynthetic process"/>
    <property type="evidence" value="ECO:0007669"/>
    <property type="project" value="UniProtKB-UniRule"/>
</dbReference>
<dbReference type="InterPro" id="IPR016830">
    <property type="entry name" value="UbiT"/>
</dbReference>